<feature type="transmembrane region" description="Helical" evidence="1">
    <location>
        <begin position="6"/>
        <end position="29"/>
    </location>
</feature>
<keyword evidence="1" id="KW-0472">Membrane</keyword>
<accession>A0A2M4DF38</accession>
<keyword evidence="1" id="KW-1133">Transmembrane helix</keyword>
<protein>
    <submittedName>
        <fullName evidence="2">Putative secreted protein</fullName>
    </submittedName>
</protein>
<name>A0A2M4DF38_ANODA</name>
<sequence length="68" mass="8076">MLGYIKAYLVIVLVYSVVISKFTLFCIYLPRKLIRLLSFCYRKRKQFVVNLKCKLTILLLDKVILPHL</sequence>
<keyword evidence="1" id="KW-0812">Transmembrane</keyword>
<evidence type="ECO:0000313" key="2">
    <source>
        <dbReference type="EMBL" id="MBW76200.1"/>
    </source>
</evidence>
<dbReference type="EMBL" id="GGFL01012022">
    <property type="protein sequence ID" value="MBW76200.1"/>
    <property type="molecule type" value="Transcribed_RNA"/>
</dbReference>
<dbReference type="AlphaFoldDB" id="A0A2M4DF38"/>
<proteinExistence type="predicted"/>
<organism evidence="2">
    <name type="scientific">Anopheles darlingi</name>
    <name type="common">Mosquito</name>
    <dbReference type="NCBI Taxonomy" id="43151"/>
    <lineage>
        <taxon>Eukaryota</taxon>
        <taxon>Metazoa</taxon>
        <taxon>Ecdysozoa</taxon>
        <taxon>Arthropoda</taxon>
        <taxon>Hexapoda</taxon>
        <taxon>Insecta</taxon>
        <taxon>Pterygota</taxon>
        <taxon>Neoptera</taxon>
        <taxon>Endopterygota</taxon>
        <taxon>Diptera</taxon>
        <taxon>Nematocera</taxon>
        <taxon>Culicoidea</taxon>
        <taxon>Culicidae</taxon>
        <taxon>Anophelinae</taxon>
        <taxon>Anopheles</taxon>
    </lineage>
</organism>
<reference evidence="2" key="1">
    <citation type="submission" date="2018-01" db="EMBL/GenBank/DDBJ databases">
        <title>An insight into the sialome of Amazonian anophelines.</title>
        <authorList>
            <person name="Ribeiro J.M."/>
            <person name="Scarpassa V."/>
            <person name="Calvo E."/>
        </authorList>
    </citation>
    <scope>NUCLEOTIDE SEQUENCE</scope>
</reference>
<evidence type="ECO:0000256" key="1">
    <source>
        <dbReference type="SAM" id="Phobius"/>
    </source>
</evidence>